<dbReference type="RefSeq" id="WP_005602476.1">
    <property type="nucleotide sequence ID" value="NZ_GG663522.1"/>
</dbReference>
<proteinExistence type="predicted"/>
<dbReference type="HOGENOM" id="CLU_091585_8_0_9"/>
<gene>
    <name evidence="2" type="ORF">BUTYVIB_01134</name>
</gene>
<comment type="caution">
    <text evidence="2">The sequence shown here is derived from an EMBL/GenBank/DDBJ whole genome shotgun (WGS) entry which is preliminary data.</text>
</comment>
<reference evidence="2 3" key="1">
    <citation type="submission" date="2010-02" db="EMBL/GenBank/DDBJ databases">
        <authorList>
            <person name="Weinstock G."/>
            <person name="Sodergren E."/>
            <person name="Clifton S."/>
            <person name="Fulton L."/>
            <person name="Fulton B."/>
            <person name="Courtney L."/>
            <person name="Fronick C."/>
            <person name="Harrison M."/>
            <person name="Strong C."/>
            <person name="Farmer C."/>
            <person name="Delahaunty K."/>
            <person name="Markovic C."/>
            <person name="Hall O."/>
            <person name="Minx P."/>
            <person name="Tomlinson C."/>
            <person name="Mitreva M."/>
            <person name="Nelson J."/>
            <person name="Hou S."/>
            <person name="Wollam A."/>
            <person name="Pepin K.H."/>
            <person name="Johnson M."/>
            <person name="Bhonagiri V."/>
            <person name="Zhang X."/>
            <person name="Suruliraj S."/>
            <person name="Warren W."/>
            <person name="Chinwalla A."/>
            <person name="Mardis E.R."/>
            <person name="Wilson R.K."/>
        </authorList>
    </citation>
    <scope>NUCLEOTIDE SEQUENCE [LARGE SCALE GENOMIC DNA]</scope>
    <source>
        <strain evidence="2 3">DSM 2876</strain>
    </source>
</reference>
<keyword evidence="1" id="KW-1133">Transmembrane helix</keyword>
<evidence type="ECO:0008006" key="4">
    <source>
        <dbReference type="Google" id="ProtNLM"/>
    </source>
</evidence>
<dbReference type="GO" id="GO:0005886">
    <property type="term" value="C:plasma membrane"/>
    <property type="evidence" value="ECO:0007669"/>
    <property type="project" value="TreeGrafter"/>
</dbReference>
<dbReference type="PANTHER" id="PTHR34989">
    <property type="entry name" value="PROTEIN HDED"/>
    <property type="match status" value="1"/>
</dbReference>
<name>D4RZ69_9FIRM</name>
<dbReference type="PANTHER" id="PTHR34989:SF1">
    <property type="entry name" value="PROTEIN HDED"/>
    <property type="match status" value="1"/>
</dbReference>
<dbReference type="Pfam" id="PF03729">
    <property type="entry name" value="DUF308"/>
    <property type="match status" value="2"/>
</dbReference>
<evidence type="ECO:0000313" key="3">
    <source>
        <dbReference type="Proteomes" id="UP000006238"/>
    </source>
</evidence>
<feature type="transmembrane region" description="Helical" evidence="1">
    <location>
        <begin position="12"/>
        <end position="30"/>
    </location>
</feature>
<dbReference type="GeneID" id="98919000"/>
<protein>
    <recommendedName>
        <fullName evidence="4">DUF308 domain-containing protein</fullName>
    </recommendedName>
</protein>
<organism evidence="2 3">
    <name type="scientific">Eshraghiella crossota DSM 2876</name>
    <dbReference type="NCBI Taxonomy" id="511680"/>
    <lineage>
        <taxon>Bacteria</taxon>
        <taxon>Bacillati</taxon>
        <taxon>Bacillota</taxon>
        <taxon>Clostridia</taxon>
        <taxon>Lachnospirales</taxon>
        <taxon>Lachnospiraceae</taxon>
        <taxon>Eshraghiella</taxon>
    </lineage>
</organism>
<keyword evidence="3" id="KW-1185">Reference proteome</keyword>
<dbReference type="InterPro" id="IPR052712">
    <property type="entry name" value="Acid_resist_chaperone_HdeD"/>
</dbReference>
<feature type="transmembrane region" description="Helical" evidence="1">
    <location>
        <begin position="123"/>
        <end position="142"/>
    </location>
</feature>
<evidence type="ECO:0000256" key="1">
    <source>
        <dbReference type="SAM" id="Phobius"/>
    </source>
</evidence>
<sequence length="194" mass="21237">MNEKIKEYKIDNIVMGILSAVVGVILVIFPGTTLRMIGYLVSAALFLMGIVSIIIYIRRKTEDNFMKNDFLKGLVAITLGVCTILKVEVVISLLPLILGIIIIISGCSKLQETIDMARVKSPSWLILLIAAIINIALGVLVVCNPFDTMKLLVTIIGIGMIFGGVTDVFITLHIAKKMGGKDKDIIDVDYEEKL</sequence>
<feature type="transmembrane region" description="Helical" evidence="1">
    <location>
        <begin position="69"/>
        <end position="87"/>
    </location>
</feature>
<keyword evidence="1" id="KW-0812">Transmembrane</keyword>
<evidence type="ECO:0000313" key="2">
    <source>
        <dbReference type="EMBL" id="EFF68770.1"/>
    </source>
</evidence>
<accession>D4RZ69</accession>
<feature type="transmembrane region" description="Helical" evidence="1">
    <location>
        <begin position="36"/>
        <end position="57"/>
    </location>
</feature>
<feature type="transmembrane region" description="Helical" evidence="1">
    <location>
        <begin position="154"/>
        <end position="175"/>
    </location>
</feature>
<dbReference type="InterPro" id="IPR005325">
    <property type="entry name" value="DUF308_memb"/>
</dbReference>
<keyword evidence="1" id="KW-0472">Membrane</keyword>
<dbReference type="Proteomes" id="UP000006238">
    <property type="component" value="Unassembled WGS sequence"/>
</dbReference>
<dbReference type="AlphaFoldDB" id="D4RZ69"/>
<dbReference type="STRING" id="45851.BHV86_03490"/>
<dbReference type="EMBL" id="ABWN01000026">
    <property type="protein sequence ID" value="EFF68770.1"/>
    <property type="molecule type" value="Genomic_DNA"/>
</dbReference>
<dbReference type="eggNOG" id="COG3247">
    <property type="taxonomic scope" value="Bacteria"/>
</dbReference>